<evidence type="ECO:0000313" key="4">
    <source>
        <dbReference type="Proteomes" id="UP000051913"/>
    </source>
</evidence>
<organism evidence="3 4">
    <name type="scientific">Bradyrhizobium valentinum</name>
    <dbReference type="NCBI Taxonomy" id="1518501"/>
    <lineage>
        <taxon>Bacteria</taxon>
        <taxon>Pseudomonadati</taxon>
        <taxon>Pseudomonadota</taxon>
        <taxon>Alphaproteobacteria</taxon>
        <taxon>Hyphomicrobiales</taxon>
        <taxon>Nitrobacteraceae</taxon>
        <taxon>Bradyrhizobium</taxon>
    </lineage>
</organism>
<comment type="caution">
    <text evidence="3">The sequence shown here is derived from an EMBL/GenBank/DDBJ whole genome shotgun (WGS) entry which is preliminary data.</text>
</comment>
<feature type="compositionally biased region" description="Basic and acidic residues" evidence="1">
    <location>
        <begin position="235"/>
        <end position="246"/>
    </location>
</feature>
<accession>A0A0R3LJ71</accession>
<reference evidence="3 4" key="1">
    <citation type="submission" date="2014-03" db="EMBL/GenBank/DDBJ databases">
        <title>Bradyrhizobium valentinum sp. nov., isolated from effective nodules of Lupinus mariae-josephae, a lupine endemic of basic-lime soils in Eastern Spain.</title>
        <authorList>
            <person name="Duran D."/>
            <person name="Rey L."/>
            <person name="Navarro A."/>
            <person name="Busquets A."/>
            <person name="Imperial J."/>
            <person name="Ruiz-Argueso T."/>
        </authorList>
    </citation>
    <scope>NUCLEOTIDE SEQUENCE [LARGE SCALE GENOMIC DNA]</scope>
    <source>
        <strain evidence="3 4">LmjM3</strain>
    </source>
</reference>
<keyword evidence="4" id="KW-1185">Reference proteome</keyword>
<evidence type="ECO:0000256" key="2">
    <source>
        <dbReference type="SAM" id="SignalP"/>
    </source>
</evidence>
<dbReference type="RefSeq" id="WP_057850787.1">
    <property type="nucleotide sequence ID" value="NZ_LLXX01000090.1"/>
</dbReference>
<dbReference type="STRING" id="1518501.CQ10_18630"/>
<dbReference type="InterPro" id="IPR013361">
    <property type="entry name" value="Pilus_CpaD"/>
</dbReference>
<gene>
    <name evidence="3" type="ORF">CP49_07290</name>
</gene>
<dbReference type="Pfam" id="PF09476">
    <property type="entry name" value="Pilus_CpaD"/>
    <property type="match status" value="1"/>
</dbReference>
<dbReference type="PROSITE" id="PS51257">
    <property type="entry name" value="PROKAR_LIPOPROTEIN"/>
    <property type="match status" value="1"/>
</dbReference>
<evidence type="ECO:0000256" key="1">
    <source>
        <dbReference type="SAM" id="MobiDB-lite"/>
    </source>
</evidence>
<dbReference type="AlphaFoldDB" id="A0A0R3LJ71"/>
<dbReference type="Proteomes" id="UP000051913">
    <property type="component" value="Unassembled WGS sequence"/>
</dbReference>
<keyword evidence="2" id="KW-0732">Signal</keyword>
<feature type="signal peptide" evidence="2">
    <location>
        <begin position="1"/>
        <end position="27"/>
    </location>
</feature>
<proteinExistence type="predicted"/>
<protein>
    <submittedName>
        <fullName evidence="3">Pilus assembly protein</fullName>
    </submittedName>
</protein>
<feature type="chain" id="PRO_5009797080" evidence="2">
    <location>
        <begin position="28"/>
        <end position="246"/>
    </location>
</feature>
<evidence type="ECO:0000313" key="3">
    <source>
        <dbReference type="EMBL" id="KRR07816.1"/>
    </source>
</evidence>
<dbReference type="OrthoDB" id="9802674at2"/>
<dbReference type="InterPro" id="IPR019027">
    <property type="entry name" value="Pilus_biogenesis_CpaD-related"/>
</dbReference>
<sequence length="246" mass="26601">MTTKIPLHRVKALHMLGALLGLSAALGACTLQTTEIVTASVPNDYRHRHPIAVTEGNRSIVVFVGHARGGLSGPQRTDVMGLAQTWVREGTGAVIADVPVDTQNARAAAASFREIRSVLMAGGVPSRAITMRHYRPEDPRTLPTIRLSYPKISAVAGPCGLWPQDLGPNIDNAAYSENRQYHNFGCATQRNLAAMIDNPADLEQPRPESPAYTSRRNVAFDKYRKGTSTATDYPDADKAKLSDTGK</sequence>
<name>A0A0R3LJ71_9BRAD</name>
<dbReference type="EMBL" id="LLXX01000090">
    <property type="protein sequence ID" value="KRR07816.1"/>
    <property type="molecule type" value="Genomic_DNA"/>
</dbReference>
<feature type="region of interest" description="Disordered" evidence="1">
    <location>
        <begin position="200"/>
        <end position="246"/>
    </location>
</feature>
<dbReference type="NCBIfam" id="TIGR02522">
    <property type="entry name" value="pilus_cpaD"/>
    <property type="match status" value="1"/>
</dbReference>